<reference evidence="1 2" key="1">
    <citation type="submission" date="2020-04" db="EMBL/GenBank/DDBJ databases">
        <title>Azohydromonas sp. isolated from soil.</title>
        <authorList>
            <person name="Dahal R.H."/>
        </authorList>
    </citation>
    <scope>NUCLEOTIDE SEQUENCE [LARGE SCALE GENOMIC DNA]</scope>
    <source>
        <strain evidence="1 2">G-1-1-14</strain>
    </source>
</reference>
<name>A0A848FEV1_9BURK</name>
<sequence>MNVPLSTLLEAAAWVNAAGPGEHGAWIARGDGRVLLTAEPGETSQELPPDLLDEARYLPVPDRDALAPARELALRYVRKYLPEETAAVGGLLEQPDGHARFKELLRRHNHLDAWHAYEAREFELALLEWAQDQGLKLES</sequence>
<evidence type="ECO:0000313" key="2">
    <source>
        <dbReference type="Proteomes" id="UP000574067"/>
    </source>
</evidence>
<dbReference type="AlphaFoldDB" id="A0A848FEV1"/>
<organism evidence="1 2">
    <name type="scientific">Azohydromonas caseinilytica</name>
    <dbReference type="NCBI Taxonomy" id="2728836"/>
    <lineage>
        <taxon>Bacteria</taxon>
        <taxon>Pseudomonadati</taxon>
        <taxon>Pseudomonadota</taxon>
        <taxon>Betaproteobacteria</taxon>
        <taxon>Burkholderiales</taxon>
        <taxon>Sphaerotilaceae</taxon>
        <taxon>Azohydromonas</taxon>
    </lineage>
</organism>
<comment type="caution">
    <text evidence="1">The sequence shown here is derived from an EMBL/GenBank/DDBJ whole genome shotgun (WGS) entry which is preliminary data.</text>
</comment>
<protein>
    <submittedName>
        <fullName evidence="1">Uncharacterized protein</fullName>
    </submittedName>
</protein>
<dbReference type="Proteomes" id="UP000574067">
    <property type="component" value="Unassembled WGS sequence"/>
</dbReference>
<evidence type="ECO:0000313" key="1">
    <source>
        <dbReference type="EMBL" id="NML16869.1"/>
    </source>
</evidence>
<gene>
    <name evidence="1" type="ORF">HHL10_17960</name>
</gene>
<keyword evidence="2" id="KW-1185">Reference proteome</keyword>
<proteinExistence type="predicted"/>
<dbReference type="RefSeq" id="WP_169161769.1">
    <property type="nucleotide sequence ID" value="NZ_JABBFW010000013.1"/>
</dbReference>
<dbReference type="EMBL" id="JABBFW010000013">
    <property type="protein sequence ID" value="NML16869.1"/>
    <property type="molecule type" value="Genomic_DNA"/>
</dbReference>
<accession>A0A848FEV1</accession>